<proteinExistence type="predicted"/>
<dbReference type="AlphaFoldDB" id="A0A4U0U874"/>
<dbReference type="Proteomes" id="UP000308549">
    <property type="component" value="Unassembled WGS sequence"/>
</dbReference>
<reference evidence="2 3" key="1">
    <citation type="submission" date="2017-03" db="EMBL/GenBank/DDBJ databases">
        <title>Genomes of endolithic fungi from Antarctica.</title>
        <authorList>
            <person name="Coleine C."/>
            <person name="Masonjones S."/>
            <person name="Stajich J.E."/>
        </authorList>
    </citation>
    <scope>NUCLEOTIDE SEQUENCE [LARGE SCALE GENOMIC DNA]</scope>
    <source>
        <strain evidence="2 3">CCFEE 6315</strain>
    </source>
</reference>
<accession>A0A4U0U874</accession>
<dbReference type="OrthoDB" id="3643946at2759"/>
<dbReference type="EMBL" id="NAJL01000011">
    <property type="protein sequence ID" value="TKA30435.1"/>
    <property type="molecule type" value="Genomic_DNA"/>
</dbReference>
<name>A0A4U0U874_9PEZI</name>
<feature type="region of interest" description="Disordered" evidence="1">
    <location>
        <begin position="44"/>
        <end position="138"/>
    </location>
</feature>
<gene>
    <name evidence="2" type="ORF">B0A50_02662</name>
</gene>
<keyword evidence="3" id="KW-1185">Reference proteome</keyword>
<evidence type="ECO:0000256" key="1">
    <source>
        <dbReference type="SAM" id="MobiDB-lite"/>
    </source>
</evidence>
<protein>
    <submittedName>
        <fullName evidence="2">Uncharacterized protein</fullName>
    </submittedName>
</protein>
<feature type="compositionally biased region" description="Polar residues" evidence="1">
    <location>
        <begin position="47"/>
        <end position="87"/>
    </location>
</feature>
<organism evidence="2 3">
    <name type="scientific">Salinomyces thailandicus</name>
    <dbReference type="NCBI Taxonomy" id="706561"/>
    <lineage>
        <taxon>Eukaryota</taxon>
        <taxon>Fungi</taxon>
        <taxon>Dikarya</taxon>
        <taxon>Ascomycota</taxon>
        <taxon>Pezizomycotina</taxon>
        <taxon>Dothideomycetes</taxon>
        <taxon>Dothideomycetidae</taxon>
        <taxon>Mycosphaerellales</taxon>
        <taxon>Teratosphaeriaceae</taxon>
        <taxon>Salinomyces</taxon>
    </lineage>
</organism>
<evidence type="ECO:0000313" key="3">
    <source>
        <dbReference type="Proteomes" id="UP000308549"/>
    </source>
</evidence>
<evidence type="ECO:0000313" key="2">
    <source>
        <dbReference type="EMBL" id="TKA30435.1"/>
    </source>
</evidence>
<comment type="caution">
    <text evidence="2">The sequence shown here is derived from an EMBL/GenBank/DDBJ whole genome shotgun (WGS) entry which is preliminary data.</text>
</comment>
<sequence length="138" mass="15198">MRVNSAELLQPRNTAHTPIITLKSNSTPHLNVFTDLTITIIDKTPPAKQSNRTQTPTQAIPKTMTDTMPLPSNTHDSLPRNDSFSTNDIHEAFKASATKPRNNLSLRVVKQDETAPPPPSPLHSRPVSAFGHGPSHRR</sequence>